<evidence type="ECO:0000313" key="2">
    <source>
        <dbReference type="EMBL" id="MEA5456368.1"/>
    </source>
</evidence>
<reference evidence="2 3" key="1">
    <citation type="submission" date="2023-12" db="EMBL/GenBank/DDBJ databases">
        <title>Sinomonas terricola sp. nov, isolated from litchi orchard soil in Guangdong, PR China.</title>
        <authorList>
            <person name="Jiaxin W."/>
            <person name="Yang Z."/>
            <person name="Honghui Z."/>
        </authorList>
    </citation>
    <scope>NUCLEOTIDE SEQUENCE [LARGE SCALE GENOMIC DNA]</scope>
    <source>
        <strain evidence="2 3">JGH33</strain>
    </source>
</reference>
<feature type="compositionally biased region" description="Gly residues" evidence="1">
    <location>
        <begin position="198"/>
        <end position="213"/>
    </location>
</feature>
<feature type="compositionally biased region" description="Polar residues" evidence="1">
    <location>
        <begin position="36"/>
        <end position="47"/>
    </location>
</feature>
<evidence type="ECO:0000256" key="1">
    <source>
        <dbReference type="SAM" id="MobiDB-lite"/>
    </source>
</evidence>
<feature type="compositionally biased region" description="Low complexity" evidence="1">
    <location>
        <begin position="116"/>
        <end position="129"/>
    </location>
</feature>
<keyword evidence="3" id="KW-1185">Reference proteome</keyword>
<feature type="region of interest" description="Disordered" evidence="1">
    <location>
        <begin position="183"/>
        <end position="213"/>
    </location>
</feature>
<dbReference type="Proteomes" id="UP001304769">
    <property type="component" value="Unassembled WGS sequence"/>
</dbReference>
<sequence length="347" mass="33676">MSLGQNPAPQDPQPGRAPQQPTPEQPARPVDPAAQPTETLYPSQAPTAVQPGVPPAQGQGWGGPGQHPAPGAQPAQGWAAPGSNAAPGWGAPSSARPQGQGYGPGYGAPGQGWGAPGSPASGQGWGQQPPAAPKKGRLARLTPVQKGLAAAGVAVVVVGGAGAAVYAATTAVNNAANDNAGGQGLGGPGAGQNAPGQNGPGQNGLRQGGGFGPGNLGLGAAGQAVHGEYVVQRNGQYVTELEQTGTITAVSASQMTVKSPDGYVQTYAISSQTTIASFGARGTRQQGQSQGQSQSQGQGSLTASSLATGQSVRVTALKDGNAALTILVESAASSSGSSTPGATGQSN</sequence>
<dbReference type="RefSeq" id="WP_323280260.1">
    <property type="nucleotide sequence ID" value="NZ_JAYGGQ010000014.1"/>
</dbReference>
<proteinExistence type="predicted"/>
<feature type="compositionally biased region" description="Gly residues" evidence="1">
    <location>
        <begin position="100"/>
        <end position="115"/>
    </location>
</feature>
<feature type="compositionally biased region" description="Low complexity" evidence="1">
    <location>
        <begin position="66"/>
        <end position="82"/>
    </location>
</feature>
<dbReference type="EMBL" id="JAYGGQ010000014">
    <property type="protein sequence ID" value="MEA5456368.1"/>
    <property type="molecule type" value="Genomic_DNA"/>
</dbReference>
<feature type="region of interest" description="Disordered" evidence="1">
    <location>
        <begin position="1"/>
        <end position="136"/>
    </location>
</feature>
<organism evidence="2 3">
    <name type="scientific">Sinomonas terricola</name>
    <dbReference type="NCBI Taxonomy" id="3110330"/>
    <lineage>
        <taxon>Bacteria</taxon>
        <taxon>Bacillati</taxon>
        <taxon>Actinomycetota</taxon>
        <taxon>Actinomycetes</taxon>
        <taxon>Micrococcales</taxon>
        <taxon>Micrococcaceae</taxon>
        <taxon>Sinomonas</taxon>
    </lineage>
</organism>
<feature type="region of interest" description="Disordered" evidence="1">
    <location>
        <begin position="280"/>
        <end position="305"/>
    </location>
</feature>
<feature type="compositionally biased region" description="Low complexity" evidence="1">
    <location>
        <begin position="48"/>
        <end position="58"/>
    </location>
</feature>
<evidence type="ECO:0000313" key="3">
    <source>
        <dbReference type="Proteomes" id="UP001304769"/>
    </source>
</evidence>
<evidence type="ECO:0008006" key="4">
    <source>
        <dbReference type="Google" id="ProtNLM"/>
    </source>
</evidence>
<name>A0ABU5T9V8_9MICC</name>
<comment type="caution">
    <text evidence="2">The sequence shown here is derived from an EMBL/GenBank/DDBJ whole genome shotgun (WGS) entry which is preliminary data.</text>
</comment>
<gene>
    <name evidence="2" type="ORF">SPF06_16665</name>
</gene>
<protein>
    <recommendedName>
        <fullName evidence="4">DUF5666 domain-containing protein</fullName>
    </recommendedName>
</protein>
<accession>A0ABU5T9V8</accession>